<evidence type="ECO:0000259" key="2">
    <source>
        <dbReference type="Pfam" id="PF03478"/>
    </source>
</evidence>
<evidence type="ECO:0000313" key="4">
    <source>
        <dbReference type="Proteomes" id="UP001497457"/>
    </source>
</evidence>
<dbReference type="PANTHER" id="PTHR33165:SF82">
    <property type="entry name" value="OS11G0231400 PROTEIN"/>
    <property type="match status" value="1"/>
</dbReference>
<dbReference type="InterPro" id="IPR005174">
    <property type="entry name" value="KIB1-4_b-propeller"/>
</dbReference>
<organism evidence="3 4">
    <name type="scientific">Urochloa decumbens</name>
    <dbReference type="NCBI Taxonomy" id="240449"/>
    <lineage>
        <taxon>Eukaryota</taxon>
        <taxon>Viridiplantae</taxon>
        <taxon>Streptophyta</taxon>
        <taxon>Embryophyta</taxon>
        <taxon>Tracheophyta</taxon>
        <taxon>Spermatophyta</taxon>
        <taxon>Magnoliopsida</taxon>
        <taxon>Liliopsida</taxon>
        <taxon>Poales</taxon>
        <taxon>Poaceae</taxon>
        <taxon>PACMAD clade</taxon>
        <taxon>Panicoideae</taxon>
        <taxon>Panicodae</taxon>
        <taxon>Paniceae</taxon>
        <taxon>Melinidinae</taxon>
        <taxon>Urochloa</taxon>
    </lineage>
</organism>
<reference evidence="3" key="1">
    <citation type="submission" date="2024-10" db="EMBL/GenBank/DDBJ databases">
        <authorList>
            <person name="Ryan C."/>
        </authorList>
    </citation>
    <scope>NUCLEOTIDE SEQUENCE [LARGE SCALE GENOMIC DNA]</scope>
</reference>
<feature type="region of interest" description="Disordered" evidence="1">
    <location>
        <begin position="1"/>
        <end position="35"/>
    </location>
</feature>
<evidence type="ECO:0000256" key="1">
    <source>
        <dbReference type="SAM" id="MobiDB-lite"/>
    </source>
</evidence>
<proteinExistence type="predicted"/>
<accession>A0ABC9BR99</accession>
<dbReference type="Pfam" id="PF03478">
    <property type="entry name" value="Beta-prop_KIB1-4"/>
    <property type="match status" value="1"/>
</dbReference>
<dbReference type="PANTHER" id="PTHR33165">
    <property type="entry name" value="F-BOX DOMAIN CONTAINING PROTEIN-LIKE-RELATED"/>
    <property type="match status" value="1"/>
</dbReference>
<name>A0ABC9BR99_9POAL</name>
<dbReference type="AlphaFoldDB" id="A0ABC9BR99"/>
<dbReference type="Proteomes" id="UP001497457">
    <property type="component" value="Chromosome 27b"/>
</dbReference>
<feature type="domain" description="KIB1-4 beta-propeller" evidence="2">
    <location>
        <begin position="130"/>
        <end position="384"/>
    </location>
</feature>
<protein>
    <recommendedName>
        <fullName evidence="2">KIB1-4 beta-propeller domain-containing protein</fullName>
    </recommendedName>
</protein>
<evidence type="ECO:0000313" key="3">
    <source>
        <dbReference type="EMBL" id="CAL5005268.1"/>
    </source>
</evidence>
<dbReference type="EMBL" id="OZ075137">
    <property type="protein sequence ID" value="CAL5005268.1"/>
    <property type="molecule type" value="Genomic_DNA"/>
</dbReference>
<keyword evidence="4" id="KW-1185">Reference proteome</keyword>
<sequence>MVKSISHQQFGKPDLTGMSSRCQSRPAPLAACSKRRRRTAADATAATHDSSSWASLHEDLVGLIACRVLVGDLRDYIRFRAVCPNWRSSTACPRGRGIVDRRFHPRRWMLLPEGHGLHPGHGKLGGFVRFFNLSTGDFVRVQLPLFKDHCVLDSIDGILLLQRDHDTVARLLNPFTGDILDFPPLETLLRYVDPRFLGNKWYYIRRIGAASINVSADGVVSLMILGSPGMLQVAFATSGDQQWRVSSWHLIQTFSPVSFQGKIYVMRDNGRLAGGPEVLEIDPPQLEGMEPWVPPPRSIAKCPAGKTDDPILYYLVERGSEILVIGTSFGDRKKISAYRLADLMLGRNVLMTGIDGDALFIGQRNLCVRSKAFPTIVGDTIVFYYREKHYVAQYHLSSGTFSPASDGSTKGCAIPSPCSIICHIYTCCYRQQWNKGQIRFQGERKKWRVKGKWRIGA</sequence>
<gene>
    <name evidence="3" type="ORF">URODEC1_LOCUS67357</name>
</gene>